<dbReference type="OrthoDB" id="9801426at2"/>
<accession>A0A512NAT4</accession>
<dbReference type="PANTHER" id="PTHR12110">
    <property type="entry name" value="HYDROXYPYRUVATE ISOMERASE"/>
    <property type="match status" value="1"/>
</dbReference>
<dbReference type="InterPro" id="IPR036237">
    <property type="entry name" value="Xyl_isomerase-like_sf"/>
</dbReference>
<dbReference type="AlphaFoldDB" id="A0A512NAT4"/>
<evidence type="ECO:0000313" key="3">
    <source>
        <dbReference type="Proteomes" id="UP000321058"/>
    </source>
</evidence>
<organism evidence="2 3">
    <name type="scientific">Reyranella soli</name>
    <dbReference type="NCBI Taxonomy" id="1230389"/>
    <lineage>
        <taxon>Bacteria</taxon>
        <taxon>Pseudomonadati</taxon>
        <taxon>Pseudomonadota</taxon>
        <taxon>Alphaproteobacteria</taxon>
        <taxon>Hyphomicrobiales</taxon>
        <taxon>Reyranellaceae</taxon>
        <taxon>Reyranella</taxon>
    </lineage>
</organism>
<protein>
    <submittedName>
        <fullName evidence="2">Tagatose 3-epimerase</fullName>
    </submittedName>
</protein>
<evidence type="ECO:0000259" key="1">
    <source>
        <dbReference type="Pfam" id="PF01261"/>
    </source>
</evidence>
<sequence length="272" mass="29355">MKLALCNEVIRELSFERQCALAAGLGYRGLELAPFTFGDDAWRMPATRRSEIRNICSANGLEVSGLHWLLAAPAGLSITAADRAVWQKSVDVLRASVDLCAELGGTYLVHGSPAQRRVATPDDAARAEEAWILAGEQAATAKVAYCIEPLATPDCNFVNTLAEAAEVVRRLGNPALRTMVDTLAASLMEPEPVADAIRRWMPTGLVAHVQFNDRNRRGPGQGEDRFAPVVKALRETGYGGWIAMEPFVYEPDGPTCAARMIGYVAGLLESSV</sequence>
<dbReference type="Pfam" id="PF01261">
    <property type="entry name" value="AP_endonuc_2"/>
    <property type="match status" value="1"/>
</dbReference>
<reference evidence="2 3" key="1">
    <citation type="submission" date="2019-07" db="EMBL/GenBank/DDBJ databases">
        <title>Whole genome shotgun sequence of Reyranella soli NBRC 108950.</title>
        <authorList>
            <person name="Hosoyama A."/>
            <person name="Uohara A."/>
            <person name="Ohji S."/>
            <person name="Ichikawa N."/>
        </authorList>
    </citation>
    <scope>NUCLEOTIDE SEQUENCE [LARGE SCALE GENOMIC DNA]</scope>
    <source>
        <strain evidence="2 3">NBRC 108950</strain>
    </source>
</reference>
<dbReference type="PANTHER" id="PTHR12110:SF21">
    <property type="entry name" value="XYLOSE ISOMERASE-LIKE TIM BARREL DOMAIN-CONTAINING PROTEIN"/>
    <property type="match status" value="1"/>
</dbReference>
<dbReference type="RefSeq" id="WP_147150137.1">
    <property type="nucleotide sequence ID" value="NZ_BKAJ01000054.1"/>
</dbReference>
<dbReference type="Proteomes" id="UP000321058">
    <property type="component" value="Unassembled WGS sequence"/>
</dbReference>
<dbReference type="InterPro" id="IPR013022">
    <property type="entry name" value="Xyl_isomerase-like_TIM-brl"/>
</dbReference>
<gene>
    <name evidence="2" type="ORF">RSO01_32230</name>
</gene>
<proteinExistence type="predicted"/>
<dbReference type="InterPro" id="IPR050312">
    <property type="entry name" value="IolE/XylAMocC-like"/>
</dbReference>
<feature type="domain" description="Xylose isomerase-like TIM barrel" evidence="1">
    <location>
        <begin position="20"/>
        <end position="250"/>
    </location>
</feature>
<keyword evidence="3" id="KW-1185">Reference proteome</keyword>
<comment type="caution">
    <text evidence="2">The sequence shown here is derived from an EMBL/GenBank/DDBJ whole genome shotgun (WGS) entry which is preliminary data.</text>
</comment>
<name>A0A512NAT4_9HYPH</name>
<evidence type="ECO:0000313" key="2">
    <source>
        <dbReference type="EMBL" id="GEP56057.1"/>
    </source>
</evidence>
<dbReference type="EMBL" id="BKAJ01000054">
    <property type="protein sequence ID" value="GEP56057.1"/>
    <property type="molecule type" value="Genomic_DNA"/>
</dbReference>
<dbReference type="SUPFAM" id="SSF51658">
    <property type="entry name" value="Xylose isomerase-like"/>
    <property type="match status" value="1"/>
</dbReference>
<dbReference type="Gene3D" id="3.20.20.150">
    <property type="entry name" value="Divalent-metal-dependent TIM barrel enzymes"/>
    <property type="match status" value="1"/>
</dbReference>